<dbReference type="InterPro" id="IPR013823">
    <property type="entry name" value="Ribosomal_bL12_C"/>
</dbReference>
<evidence type="ECO:0000259" key="6">
    <source>
        <dbReference type="Pfam" id="PF16320"/>
    </source>
</evidence>
<evidence type="ECO:0000256" key="1">
    <source>
        <dbReference type="ARBA" id="ARBA00007197"/>
    </source>
</evidence>
<dbReference type="InterPro" id="IPR000206">
    <property type="entry name" value="Ribosomal_bL12"/>
</dbReference>
<dbReference type="GO" id="GO:0005840">
    <property type="term" value="C:ribosome"/>
    <property type="evidence" value="ECO:0007669"/>
    <property type="project" value="UniProtKB-KW"/>
</dbReference>
<keyword evidence="8" id="KW-1185">Reference proteome</keyword>
<dbReference type="Pfam" id="PF16320">
    <property type="entry name" value="Ribosomal_L12_N"/>
    <property type="match status" value="1"/>
</dbReference>
<evidence type="ECO:0000256" key="3">
    <source>
        <dbReference type="ARBA" id="ARBA00023274"/>
    </source>
</evidence>
<comment type="similarity">
    <text evidence="1 4">Belongs to the bacterial ribosomal protein bL12 family.</text>
</comment>
<dbReference type="CDD" id="cd00387">
    <property type="entry name" value="Ribosomal_L7_L12"/>
    <property type="match status" value="1"/>
</dbReference>
<feature type="domain" description="Large ribosomal subunit protein bL12 C-terminal" evidence="5">
    <location>
        <begin position="57"/>
        <end position="123"/>
    </location>
</feature>
<accession>A0ABU4WDD0</accession>
<dbReference type="RefSeq" id="WP_370396027.1">
    <property type="nucleotide sequence ID" value="NZ_JALBUT010000001.1"/>
</dbReference>
<dbReference type="SUPFAM" id="SSF48300">
    <property type="entry name" value="Ribosomal protein L7/12, oligomerisation (N-terminal) domain"/>
    <property type="match status" value="1"/>
</dbReference>
<dbReference type="EMBL" id="JALBUT010000001">
    <property type="protein sequence ID" value="MDX8414577.1"/>
    <property type="molecule type" value="Genomic_DNA"/>
</dbReference>
<evidence type="ECO:0000256" key="4">
    <source>
        <dbReference type="HAMAP-Rule" id="MF_00368"/>
    </source>
</evidence>
<dbReference type="PANTHER" id="PTHR45987">
    <property type="entry name" value="39S RIBOSOMAL PROTEIN L12"/>
    <property type="match status" value="1"/>
</dbReference>
<comment type="subunit">
    <text evidence="4">Homodimer. Part of the ribosomal stalk of the 50S ribosomal subunit. Forms a multimeric L10(L12)X complex, where L10 forms an elongated spine to which 2 to 4 L12 dimers bind in a sequential fashion. Binds GTP-bound translation factors.</text>
</comment>
<evidence type="ECO:0000313" key="8">
    <source>
        <dbReference type="Proteomes" id="UP001275932"/>
    </source>
</evidence>
<dbReference type="HAMAP" id="MF_00368">
    <property type="entry name" value="Ribosomal_bL12"/>
    <property type="match status" value="1"/>
</dbReference>
<evidence type="ECO:0000313" key="7">
    <source>
        <dbReference type="EMBL" id="MDX8414577.1"/>
    </source>
</evidence>
<dbReference type="InterPro" id="IPR008932">
    <property type="entry name" value="Ribosomal_bL12_oligo"/>
</dbReference>
<dbReference type="Gene3D" id="1.20.5.710">
    <property type="entry name" value="Single helix bin"/>
    <property type="match status" value="1"/>
</dbReference>
<organism evidence="7 8">
    <name type="scientific">Intestinicryptomonas porci</name>
    <dbReference type="NCBI Taxonomy" id="2926320"/>
    <lineage>
        <taxon>Bacteria</taxon>
        <taxon>Pseudomonadati</taxon>
        <taxon>Verrucomicrobiota</taxon>
        <taxon>Opitutia</taxon>
        <taxon>Opitutales</taxon>
        <taxon>Intestinicryptomonaceae</taxon>
        <taxon>Intestinicryptomonas</taxon>
    </lineage>
</organism>
<protein>
    <recommendedName>
        <fullName evidence="4">Large ribosomal subunit protein bL12</fullName>
    </recommendedName>
</protein>
<dbReference type="InterPro" id="IPR036235">
    <property type="entry name" value="Ribosomal_bL12_oligo_N_sf"/>
</dbReference>
<keyword evidence="2 4" id="KW-0689">Ribosomal protein</keyword>
<dbReference type="SUPFAM" id="SSF54736">
    <property type="entry name" value="ClpS-like"/>
    <property type="match status" value="1"/>
</dbReference>
<dbReference type="InterPro" id="IPR014719">
    <property type="entry name" value="Ribosomal_bL12_C/ClpS-like"/>
</dbReference>
<evidence type="ECO:0000259" key="5">
    <source>
        <dbReference type="Pfam" id="PF00542"/>
    </source>
</evidence>
<feature type="domain" description="Large ribosomal subunit protein bL12 oligomerization" evidence="6">
    <location>
        <begin position="5"/>
        <end position="51"/>
    </location>
</feature>
<sequence length="123" mass="12743">MAVSKEEVIEFLSGLTVLEAAALVKELEEKWGVTASAPVAAVAVAGPAAAAEEQTSFDVVLENAGANKINVIKAVREITGLGLKEAKEAVEGTPKTIKEGVSKEEAAEIEKKLKDAGATVKIK</sequence>
<proteinExistence type="inferred from homology"/>
<dbReference type="NCBIfam" id="TIGR00855">
    <property type="entry name" value="L12"/>
    <property type="match status" value="1"/>
</dbReference>
<dbReference type="Proteomes" id="UP001275932">
    <property type="component" value="Unassembled WGS sequence"/>
</dbReference>
<comment type="caution">
    <text evidence="7">The sequence shown here is derived from an EMBL/GenBank/DDBJ whole genome shotgun (WGS) entry which is preliminary data.</text>
</comment>
<evidence type="ECO:0000256" key="2">
    <source>
        <dbReference type="ARBA" id="ARBA00022980"/>
    </source>
</evidence>
<keyword evidence="3 4" id="KW-0687">Ribonucleoprotein</keyword>
<dbReference type="Pfam" id="PF00542">
    <property type="entry name" value="Ribosomal_L12"/>
    <property type="match status" value="1"/>
</dbReference>
<reference evidence="7 8" key="1">
    <citation type="submission" date="2022-03" db="EMBL/GenBank/DDBJ databases">
        <title>Novel taxa within the pig intestine.</title>
        <authorList>
            <person name="Wylensek D."/>
            <person name="Bishof K."/>
            <person name="Afrizal A."/>
            <person name="Clavel T."/>
        </authorList>
    </citation>
    <scope>NUCLEOTIDE SEQUENCE [LARGE SCALE GENOMIC DNA]</scope>
    <source>
        <strain evidence="7 8">CLA-KB-P66</strain>
    </source>
</reference>
<dbReference type="PANTHER" id="PTHR45987:SF4">
    <property type="entry name" value="LARGE RIBOSOMAL SUBUNIT PROTEIN BL12M"/>
    <property type="match status" value="1"/>
</dbReference>
<gene>
    <name evidence="4 7" type="primary">rplL</name>
    <name evidence="7" type="ORF">MOX91_00055</name>
</gene>
<dbReference type="Gene3D" id="3.30.1390.10">
    <property type="match status" value="1"/>
</dbReference>
<comment type="function">
    <text evidence="4">Forms part of the ribosomal stalk which helps the ribosome interact with GTP-bound translation factors. Is thus essential for accurate translation.</text>
</comment>
<name>A0ABU4WDD0_9BACT</name>